<reference evidence="1" key="1">
    <citation type="submission" date="2014-11" db="EMBL/GenBank/DDBJ databases">
        <authorList>
            <person name="Amaro Gonzalez C."/>
        </authorList>
    </citation>
    <scope>NUCLEOTIDE SEQUENCE</scope>
</reference>
<sequence length="15" mass="1702">MNKRESNKPALSLTL</sequence>
<name>A0A0E9RD32_ANGAN</name>
<evidence type="ECO:0000313" key="1">
    <source>
        <dbReference type="EMBL" id="JAH26375.1"/>
    </source>
</evidence>
<dbReference type="EMBL" id="GBXM01039672">
    <property type="protein sequence ID" value="JAH68905.1"/>
    <property type="molecule type" value="Transcribed_RNA"/>
</dbReference>
<organism evidence="1">
    <name type="scientific">Anguilla anguilla</name>
    <name type="common">European freshwater eel</name>
    <name type="synonym">Muraena anguilla</name>
    <dbReference type="NCBI Taxonomy" id="7936"/>
    <lineage>
        <taxon>Eukaryota</taxon>
        <taxon>Metazoa</taxon>
        <taxon>Chordata</taxon>
        <taxon>Craniata</taxon>
        <taxon>Vertebrata</taxon>
        <taxon>Euteleostomi</taxon>
        <taxon>Actinopterygii</taxon>
        <taxon>Neopterygii</taxon>
        <taxon>Teleostei</taxon>
        <taxon>Anguilliformes</taxon>
        <taxon>Anguillidae</taxon>
        <taxon>Anguilla</taxon>
    </lineage>
</organism>
<accession>A0A0E9RD32</accession>
<protein>
    <submittedName>
        <fullName evidence="1">Uncharacterized protein</fullName>
    </submittedName>
</protein>
<dbReference type="EMBL" id="GBXM01082202">
    <property type="protein sequence ID" value="JAH26375.1"/>
    <property type="molecule type" value="Transcribed_RNA"/>
</dbReference>
<reference evidence="1" key="2">
    <citation type="journal article" date="2015" name="Fish Shellfish Immunol.">
        <title>Early steps in the European eel (Anguilla anguilla)-Vibrio vulnificus interaction in the gills: Role of the RtxA13 toxin.</title>
        <authorList>
            <person name="Callol A."/>
            <person name="Pajuelo D."/>
            <person name="Ebbesson L."/>
            <person name="Teles M."/>
            <person name="MacKenzie S."/>
            <person name="Amaro C."/>
        </authorList>
    </citation>
    <scope>NUCLEOTIDE SEQUENCE</scope>
</reference>
<proteinExistence type="predicted"/>